<evidence type="ECO:0000313" key="4">
    <source>
        <dbReference type="Proteomes" id="UP000257144"/>
    </source>
</evidence>
<feature type="transmembrane region" description="Helical" evidence="2">
    <location>
        <begin position="107"/>
        <end position="125"/>
    </location>
</feature>
<feature type="transmembrane region" description="Helical" evidence="2">
    <location>
        <begin position="257"/>
        <end position="276"/>
    </location>
</feature>
<feature type="transmembrane region" description="Helical" evidence="2">
    <location>
        <begin position="165"/>
        <end position="189"/>
    </location>
</feature>
<keyword evidence="1" id="KW-0175">Coiled coil</keyword>
<accession>A0A3D8GW51</accession>
<dbReference type="RefSeq" id="WP_115450313.1">
    <property type="nucleotide sequence ID" value="NZ_QNQT01000001.1"/>
</dbReference>
<dbReference type="AlphaFoldDB" id="A0A3D8GW51"/>
<dbReference type="OrthoDB" id="2987426at2"/>
<name>A0A3D8GW51_9BACI</name>
<evidence type="ECO:0000313" key="3">
    <source>
        <dbReference type="EMBL" id="RDU38391.1"/>
    </source>
</evidence>
<feature type="coiled-coil region" evidence="1">
    <location>
        <begin position="374"/>
        <end position="401"/>
    </location>
</feature>
<gene>
    <name evidence="3" type="ORF">DRW41_02155</name>
</gene>
<organism evidence="3 4">
    <name type="scientific">Neobacillus piezotolerans</name>
    <dbReference type="NCBI Taxonomy" id="2259171"/>
    <lineage>
        <taxon>Bacteria</taxon>
        <taxon>Bacillati</taxon>
        <taxon>Bacillota</taxon>
        <taxon>Bacilli</taxon>
        <taxon>Bacillales</taxon>
        <taxon>Bacillaceae</taxon>
        <taxon>Neobacillus</taxon>
    </lineage>
</organism>
<protein>
    <recommendedName>
        <fullName evidence="5">DUF4129 domain-containing protein</fullName>
    </recommendedName>
</protein>
<feature type="transmembrane region" description="Helical" evidence="2">
    <location>
        <begin position="56"/>
        <end position="72"/>
    </location>
</feature>
<evidence type="ECO:0000256" key="1">
    <source>
        <dbReference type="SAM" id="Coils"/>
    </source>
</evidence>
<proteinExistence type="predicted"/>
<dbReference type="Proteomes" id="UP000257144">
    <property type="component" value="Unassembled WGS sequence"/>
</dbReference>
<keyword evidence="4" id="KW-1185">Reference proteome</keyword>
<sequence>MKRLYLFLIELLFTAMLIYPYFWPKEKGWQVFPGLSLFLIVFILYTWLLARLGEKAKILFLAIFLPALYAIGTFYSGLHPVPVATGIAFLFWRGNSLAGRKNEDHDLLLATFSAMAAFPAMIGAHTKNETIFLITIILVLMQVLVVLTGRFLLNLAKMEGEQKEKAAYLAFFGKLVIPIVLAGGLIALAMDYIQAAFFMVLKGVAWIFGMMATPILKWSETVNLWTDPDGANQIEVIERPGVAKVMREQAMQKYSELGLMVLAGLIIIGLFIYLYIKRNRVQFDYTKANSAGLSRIMNPAGGIAKKKKPAAPDNPLRREVFNLEYYALKNGFGRFEAETVGEWLSRIGILSNQKLIGIYEGVRYGNKDIGQPELEFARGELKGIRESIKEKRKELKKKQKKRE</sequence>
<feature type="transmembrane region" description="Helical" evidence="2">
    <location>
        <begin position="131"/>
        <end position="153"/>
    </location>
</feature>
<keyword evidence="2" id="KW-0472">Membrane</keyword>
<feature type="transmembrane region" description="Helical" evidence="2">
    <location>
        <begin position="5"/>
        <end position="23"/>
    </location>
</feature>
<reference evidence="3 4" key="1">
    <citation type="submission" date="2018-07" db="EMBL/GenBank/DDBJ databases">
        <title>Bacillus sp. YLB-04 draft genome sequence.</title>
        <authorList>
            <person name="Yu L."/>
            <person name="Tang X."/>
        </authorList>
    </citation>
    <scope>NUCLEOTIDE SEQUENCE [LARGE SCALE GENOMIC DNA]</scope>
    <source>
        <strain evidence="3 4">YLB-04</strain>
    </source>
</reference>
<dbReference type="EMBL" id="QNQT01000001">
    <property type="protein sequence ID" value="RDU38391.1"/>
    <property type="molecule type" value="Genomic_DNA"/>
</dbReference>
<feature type="transmembrane region" description="Helical" evidence="2">
    <location>
        <begin position="29"/>
        <end position="49"/>
    </location>
</feature>
<keyword evidence="2" id="KW-0812">Transmembrane</keyword>
<evidence type="ECO:0000256" key="2">
    <source>
        <dbReference type="SAM" id="Phobius"/>
    </source>
</evidence>
<feature type="transmembrane region" description="Helical" evidence="2">
    <location>
        <begin position="195"/>
        <end position="216"/>
    </location>
</feature>
<comment type="caution">
    <text evidence="3">The sequence shown here is derived from an EMBL/GenBank/DDBJ whole genome shotgun (WGS) entry which is preliminary data.</text>
</comment>
<keyword evidence="2" id="KW-1133">Transmembrane helix</keyword>
<evidence type="ECO:0008006" key="5">
    <source>
        <dbReference type="Google" id="ProtNLM"/>
    </source>
</evidence>